<protein>
    <submittedName>
        <fullName evidence="2">Uncharacterized protein</fullName>
    </submittedName>
</protein>
<name>A0ABV5LX19_9ACTN</name>
<dbReference type="EMBL" id="JBHMDM010000007">
    <property type="protein sequence ID" value="MFB9378631.1"/>
    <property type="molecule type" value="Genomic_DNA"/>
</dbReference>
<evidence type="ECO:0000313" key="3">
    <source>
        <dbReference type="Proteomes" id="UP001589748"/>
    </source>
</evidence>
<keyword evidence="3" id="KW-1185">Reference proteome</keyword>
<reference evidence="2 3" key="1">
    <citation type="submission" date="2024-09" db="EMBL/GenBank/DDBJ databases">
        <authorList>
            <person name="Sun Q."/>
            <person name="Mori K."/>
        </authorList>
    </citation>
    <scope>NUCLEOTIDE SEQUENCE [LARGE SCALE GENOMIC DNA]</scope>
    <source>
        <strain evidence="2 3">TISTR 1856</strain>
    </source>
</reference>
<accession>A0ABV5LX19</accession>
<sequence length="135" mass="14233">MRTTSTRQRTRPSRAARPVPAAAVRHLPRPADVELPSGPVPEKLRATVTIPALRATVAEWLAAAADGTAEPRSLELLAATAHVDLRTLATLLRPGARGSVEAGIAARLLWAMGEPLRPDLCVALVAELAAEERAA</sequence>
<evidence type="ECO:0000313" key="2">
    <source>
        <dbReference type="EMBL" id="MFB9378631.1"/>
    </source>
</evidence>
<comment type="caution">
    <text evidence="2">The sequence shown here is derived from an EMBL/GenBank/DDBJ whole genome shotgun (WGS) entry which is preliminary data.</text>
</comment>
<dbReference type="RefSeq" id="WP_380136676.1">
    <property type="nucleotide sequence ID" value="NZ_JBHLUI010000008.1"/>
</dbReference>
<proteinExistence type="predicted"/>
<feature type="region of interest" description="Disordered" evidence="1">
    <location>
        <begin position="1"/>
        <end position="20"/>
    </location>
</feature>
<gene>
    <name evidence="2" type="ORF">ACFFVI_16835</name>
</gene>
<dbReference type="Proteomes" id="UP001589748">
    <property type="component" value="Unassembled WGS sequence"/>
</dbReference>
<evidence type="ECO:0000256" key="1">
    <source>
        <dbReference type="SAM" id="MobiDB-lite"/>
    </source>
</evidence>
<organism evidence="2 3">
    <name type="scientific">Kineococcus gynurae</name>
    <dbReference type="NCBI Taxonomy" id="452979"/>
    <lineage>
        <taxon>Bacteria</taxon>
        <taxon>Bacillati</taxon>
        <taxon>Actinomycetota</taxon>
        <taxon>Actinomycetes</taxon>
        <taxon>Kineosporiales</taxon>
        <taxon>Kineosporiaceae</taxon>
        <taxon>Kineococcus</taxon>
    </lineage>
</organism>